<name>A0A0J6VTL6_9MYCO</name>
<proteinExistence type="predicted"/>
<dbReference type="PATRIC" id="fig|1807.14.peg.3949"/>
<gene>
    <name evidence="1" type="ORF">MOBUDSM44075_03922</name>
</gene>
<evidence type="ECO:0000313" key="2">
    <source>
        <dbReference type="Proteomes" id="UP000036313"/>
    </source>
</evidence>
<dbReference type="InterPro" id="IPR022536">
    <property type="entry name" value="EspC"/>
</dbReference>
<organism evidence="1 2">
    <name type="scientific">Mycolicibacterium obuense</name>
    <dbReference type="NCBI Taxonomy" id="1807"/>
    <lineage>
        <taxon>Bacteria</taxon>
        <taxon>Bacillati</taxon>
        <taxon>Actinomycetota</taxon>
        <taxon>Actinomycetes</taxon>
        <taxon>Mycobacteriales</taxon>
        <taxon>Mycobacteriaceae</taxon>
        <taxon>Mycolicibacterium</taxon>
    </lineage>
</organism>
<dbReference type="RefSeq" id="WP_048424360.1">
    <property type="nucleotide sequence ID" value="NZ_JYNU01000028.1"/>
</dbReference>
<dbReference type="GO" id="GO:0009306">
    <property type="term" value="P:protein secretion"/>
    <property type="evidence" value="ECO:0007669"/>
    <property type="project" value="InterPro"/>
</dbReference>
<dbReference type="AlphaFoldDB" id="A0A0J6VTL6"/>
<reference evidence="1 2" key="1">
    <citation type="journal article" date="2015" name="Genome Biol. Evol.">
        <title>Characterization of Three Mycobacterium spp. with Potential Use in Bioremediation by Genome Sequencing and Comparative Genomics.</title>
        <authorList>
            <person name="Das S."/>
            <person name="Pettersson B.M."/>
            <person name="Behra P.R."/>
            <person name="Ramesh M."/>
            <person name="Dasgupta S."/>
            <person name="Bhattacharya A."/>
            <person name="Kirsebom L.A."/>
        </authorList>
    </citation>
    <scope>NUCLEOTIDE SEQUENCE [LARGE SCALE GENOMIC DNA]</scope>
    <source>
        <strain evidence="1 2">DSM 44075</strain>
    </source>
</reference>
<accession>A0A0J6VTL6</accession>
<comment type="caution">
    <text evidence="1">The sequence shown here is derived from an EMBL/GenBank/DDBJ whole genome shotgun (WGS) entry which is preliminary data.</text>
</comment>
<sequence length="102" mass="11345">MTDPIHIDPEVMRTVANQHDDVADQIAPAREASAEILAAVNTFGPIMHQFKSAVSDLMVNRDAALLHHEHTHRSAAIGLRREAANFVTRDEINAENLRVDQQ</sequence>
<dbReference type="EMBL" id="JYNU01000028">
    <property type="protein sequence ID" value="KMO72828.1"/>
    <property type="molecule type" value="Genomic_DNA"/>
</dbReference>
<dbReference type="Proteomes" id="UP000036313">
    <property type="component" value="Unassembled WGS sequence"/>
</dbReference>
<evidence type="ECO:0000313" key="1">
    <source>
        <dbReference type="EMBL" id="KMO72828.1"/>
    </source>
</evidence>
<evidence type="ECO:0008006" key="3">
    <source>
        <dbReference type="Google" id="ProtNLM"/>
    </source>
</evidence>
<dbReference type="Pfam" id="PF10824">
    <property type="entry name" value="T7SS_ESX_EspC"/>
    <property type="match status" value="1"/>
</dbReference>
<protein>
    <recommendedName>
        <fullName evidence="3">ESX-1 secretion-associated protein</fullName>
    </recommendedName>
</protein>